<feature type="region of interest" description="Disordered" evidence="1">
    <location>
        <begin position="81"/>
        <end position="104"/>
    </location>
</feature>
<evidence type="ECO:0000256" key="1">
    <source>
        <dbReference type="SAM" id="MobiDB-lite"/>
    </source>
</evidence>
<evidence type="ECO:0000313" key="2">
    <source>
        <dbReference type="EMBL" id="AEX62706.1"/>
    </source>
</evidence>
<dbReference type="EMBL" id="JN885998">
    <property type="protein sequence ID" value="AEX62706.1"/>
    <property type="molecule type" value="Genomic_DNA"/>
</dbReference>
<organism evidence="2">
    <name type="scientific">Moumouvirus sp. 'Monve'</name>
    <dbReference type="NCBI Taxonomy" id="1128131"/>
    <lineage>
        <taxon>Viruses</taxon>
        <taxon>Varidnaviria</taxon>
        <taxon>Bamfordvirae</taxon>
        <taxon>Nucleocytoviricota</taxon>
        <taxon>Megaviricetes</taxon>
        <taxon>Imitervirales</taxon>
        <taxon>Mimiviridae</taxon>
        <taxon>Megamimivirinae</taxon>
        <taxon>Moumouvirus</taxon>
    </lineage>
</organism>
<sequence>MTHGSKNRPTYGRPYPVHKNDDNCHCKSNNFFNFPNFNNNNVFPDFINKAPFNWANNDNFCNFSPFQQQQNSHPVVYHKHPEKHHHHHHHHYHKAKPAQKNCHC</sequence>
<reference evidence="2" key="1">
    <citation type="submission" date="2011-10" db="EMBL/GenBank/DDBJ databases">
        <title>Provirophages and transpovirons: unique mobilome of giant viruses.</title>
        <authorList>
            <person name="Desnues C."/>
            <person name="LaScola B."/>
            <person name="Yutin N."/>
            <person name="Fournous G."/>
            <person name="Koonin E."/>
            <person name="Raoult D."/>
        </authorList>
    </citation>
    <scope>NUCLEOTIDE SEQUENCE</scope>
    <source>
        <strain evidence="2">Mv13-mv</strain>
    </source>
</reference>
<proteinExistence type="predicted"/>
<protein>
    <submittedName>
        <fullName evidence="2">Uncharacterized protein</fullName>
    </submittedName>
</protein>
<gene>
    <name evidence="2" type="ORF">mv_R501</name>
</gene>
<name>H2EE83_9VIRU</name>
<accession>H2EE83</accession>